<evidence type="ECO:0000313" key="5">
    <source>
        <dbReference type="Proteomes" id="UP001589788"/>
    </source>
</evidence>
<accession>A0ABV6C570</accession>
<gene>
    <name evidence="4" type="ORF">ACFFRE_11850</name>
</gene>
<dbReference type="SMART" id="SM00903">
    <property type="entry name" value="Flavin_Reduct"/>
    <property type="match status" value="1"/>
</dbReference>
<dbReference type="EC" id="1.-.-.-" evidence="4"/>
<name>A0ABV6C570_9ACTN</name>
<dbReference type="InterPro" id="IPR050268">
    <property type="entry name" value="NADH-dep_flavin_reductase"/>
</dbReference>
<evidence type="ECO:0000313" key="4">
    <source>
        <dbReference type="EMBL" id="MFC0082823.1"/>
    </source>
</evidence>
<protein>
    <submittedName>
        <fullName evidence="4">Flavin reductase family protein</fullName>
        <ecNumber evidence="4">1.-.-.-</ecNumber>
    </submittedName>
</protein>
<comment type="similarity">
    <text evidence="1">Belongs to the non-flavoprotein flavin reductase family.</text>
</comment>
<organism evidence="4 5">
    <name type="scientific">Aciditerrimonas ferrireducens</name>
    <dbReference type="NCBI Taxonomy" id="667306"/>
    <lineage>
        <taxon>Bacteria</taxon>
        <taxon>Bacillati</taxon>
        <taxon>Actinomycetota</taxon>
        <taxon>Acidimicrobiia</taxon>
        <taxon>Acidimicrobiales</taxon>
        <taxon>Acidimicrobiaceae</taxon>
        <taxon>Aciditerrimonas</taxon>
    </lineage>
</organism>
<dbReference type="GO" id="GO:0016491">
    <property type="term" value="F:oxidoreductase activity"/>
    <property type="evidence" value="ECO:0007669"/>
    <property type="project" value="UniProtKB-KW"/>
</dbReference>
<keyword evidence="2 4" id="KW-0560">Oxidoreductase</keyword>
<evidence type="ECO:0000256" key="1">
    <source>
        <dbReference type="ARBA" id="ARBA00008898"/>
    </source>
</evidence>
<sequence length="184" mass="18724">MSAGAAGEPAPVGPGAEAFKAVLGRFATGVTVVTATTVEGPVGFTCQAFTSLSLQPPLVALAPAKGSTSWPRIAQAGAFCVNVLAAGQEELCRRFATPAEPPSAKFDGVAFERAPSGAPLLGSVLAWVDCRLVVVHDAGDHELVVGEVRALGVGQGEPLLYYRGRFGRFLAAEGEPPGPLGPSD</sequence>
<dbReference type="Proteomes" id="UP001589788">
    <property type="component" value="Unassembled WGS sequence"/>
</dbReference>
<dbReference type="SUPFAM" id="SSF50475">
    <property type="entry name" value="FMN-binding split barrel"/>
    <property type="match status" value="1"/>
</dbReference>
<keyword evidence="5" id="KW-1185">Reference proteome</keyword>
<dbReference type="PANTHER" id="PTHR30466:SF11">
    <property type="entry name" value="FLAVIN-DEPENDENT MONOOXYGENASE, REDUCTASE SUBUNIT HSAB"/>
    <property type="match status" value="1"/>
</dbReference>
<reference evidence="4 5" key="1">
    <citation type="submission" date="2024-09" db="EMBL/GenBank/DDBJ databases">
        <authorList>
            <person name="Sun Q."/>
            <person name="Mori K."/>
        </authorList>
    </citation>
    <scope>NUCLEOTIDE SEQUENCE [LARGE SCALE GENOMIC DNA]</scope>
    <source>
        <strain evidence="4 5">JCM 15389</strain>
    </source>
</reference>
<dbReference type="InterPro" id="IPR002563">
    <property type="entry name" value="Flavin_Rdtase-like_dom"/>
</dbReference>
<comment type="caution">
    <text evidence="4">The sequence shown here is derived from an EMBL/GenBank/DDBJ whole genome shotgun (WGS) entry which is preliminary data.</text>
</comment>
<feature type="domain" description="Flavin reductase like" evidence="3">
    <location>
        <begin position="23"/>
        <end position="168"/>
    </location>
</feature>
<dbReference type="EMBL" id="JBHLYQ010000162">
    <property type="protein sequence ID" value="MFC0082823.1"/>
    <property type="molecule type" value="Genomic_DNA"/>
</dbReference>
<dbReference type="Gene3D" id="2.30.110.10">
    <property type="entry name" value="Electron Transport, Fmn-binding Protein, Chain A"/>
    <property type="match status" value="1"/>
</dbReference>
<evidence type="ECO:0000256" key="2">
    <source>
        <dbReference type="ARBA" id="ARBA00023002"/>
    </source>
</evidence>
<dbReference type="RefSeq" id="WP_248105479.1">
    <property type="nucleotide sequence ID" value="NZ_JAKHEX010000002.1"/>
</dbReference>
<evidence type="ECO:0000259" key="3">
    <source>
        <dbReference type="SMART" id="SM00903"/>
    </source>
</evidence>
<dbReference type="Pfam" id="PF01613">
    <property type="entry name" value="Flavin_Reduct"/>
    <property type="match status" value="1"/>
</dbReference>
<dbReference type="InterPro" id="IPR012349">
    <property type="entry name" value="Split_barrel_FMN-bd"/>
</dbReference>
<proteinExistence type="inferred from homology"/>
<dbReference type="PANTHER" id="PTHR30466">
    <property type="entry name" value="FLAVIN REDUCTASE"/>
    <property type="match status" value="1"/>
</dbReference>